<evidence type="ECO:0000256" key="4">
    <source>
        <dbReference type="ARBA" id="ARBA00022692"/>
    </source>
</evidence>
<keyword evidence="6 8" id="KW-0472">Membrane</keyword>
<protein>
    <recommendedName>
        <fullName evidence="10">Cell division protein FtsL</fullName>
    </recommendedName>
</protein>
<sequence>MLNHSLNMTKINIVLGLAVVVLSFYTIIWHHQNYLLYKQSSAVQQKNQQIMAMRKQLLSEYSEKISGAEIKEKALNILQMKPVNSKKVRTVVL</sequence>
<evidence type="ECO:0000256" key="6">
    <source>
        <dbReference type="ARBA" id="ARBA00023136"/>
    </source>
</evidence>
<dbReference type="AlphaFoldDB" id="A0A1W1DQH2"/>
<name>A0A1W1DQH2_9ZZZZ</name>
<reference evidence="9" key="1">
    <citation type="submission" date="2016-10" db="EMBL/GenBank/DDBJ databases">
        <authorList>
            <person name="de Groot N.N."/>
        </authorList>
    </citation>
    <scope>NUCLEOTIDE SEQUENCE</scope>
</reference>
<evidence type="ECO:0000313" key="9">
    <source>
        <dbReference type="EMBL" id="SFV83871.1"/>
    </source>
</evidence>
<keyword evidence="5 8" id="KW-1133">Transmembrane helix</keyword>
<accession>A0A1W1DQH2</accession>
<evidence type="ECO:0000256" key="3">
    <source>
        <dbReference type="ARBA" id="ARBA00022618"/>
    </source>
</evidence>
<dbReference type="GO" id="GO:0005886">
    <property type="term" value="C:plasma membrane"/>
    <property type="evidence" value="ECO:0007669"/>
    <property type="project" value="UniProtKB-SubCell"/>
</dbReference>
<evidence type="ECO:0000256" key="8">
    <source>
        <dbReference type="SAM" id="Phobius"/>
    </source>
</evidence>
<keyword evidence="3" id="KW-0132">Cell division</keyword>
<proteinExistence type="predicted"/>
<dbReference type="InterPro" id="IPR011922">
    <property type="entry name" value="Cell_div_FtsL"/>
</dbReference>
<evidence type="ECO:0000256" key="7">
    <source>
        <dbReference type="ARBA" id="ARBA00023306"/>
    </source>
</evidence>
<evidence type="ECO:0000256" key="5">
    <source>
        <dbReference type="ARBA" id="ARBA00022989"/>
    </source>
</evidence>
<dbReference type="EMBL" id="FPHX01000018">
    <property type="protein sequence ID" value="SFV83871.1"/>
    <property type="molecule type" value="Genomic_DNA"/>
</dbReference>
<gene>
    <name evidence="9" type="ORF">MNB_SUP05-9-80</name>
</gene>
<feature type="transmembrane region" description="Helical" evidence="8">
    <location>
        <begin position="12"/>
        <end position="31"/>
    </location>
</feature>
<dbReference type="Pfam" id="PF04999">
    <property type="entry name" value="FtsL"/>
    <property type="match status" value="1"/>
</dbReference>
<comment type="subcellular location">
    <subcellularLocation>
        <location evidence="1">Cell membrane</location>
        <topology evidence="1">Single-pass type II membrane protein</topology>
    </subcellularLocation>
</comment>
<evidence type="ECO:0000256" key="2">
    <source>
        <dbReference type="ARBA" id="ARBA00022475"/>
    </source>
</evidence>
<keyword evidence="7" id="KW-0131">Cell cycle</keyword>
<organism evidence="9">
    <name type="scientific">hydrothermal vent metagenome</name>
    <dbReference type="NCBI Taxonomy" id="652676"/>
    <lineage>
        <taxon>unclassified sequences</taxon>
        <taxon>metagenomes</taxon>
        <taxon>ecological metagenomes</taxon>
    </lineage>
</organism>
<dbReference type="GO" id="GO:0051301">
    <property type="term" value="P:cell division"/>
    <property type="evidence" value="ECO:0007669"/>
    <property type="project" value="UniProtKB-KW"/>
</dbReference>
<evidence type="ECO:0008006" key="10">
    <source>
        <dbReference type="Google" id="ProtNLM"/>
    </source>
</evidence>
<keyword evidence="2" id="KW-1003">Cell membrane</keyword>
<keyword evidence="4 8" id="KW-0812">Transmembrane</keyword>
<evidence type="ECO:0000256" key="1">
    <source>
        <dbReference type="ARBA" id="ARBA00004401"/>
    </source>
</evidence>